<keyword evidence="6" id="KW-1185">Reference proteome</keyword>
<feature type="compositionally biased region" description="Low complexity" evidence="2">
    <location>
        <begin position="19"/>
        <end position="31"/>
    </location>
</feature>
<evidence type="ECO:0000256" key="3">
    <source>
        <dbReference type="SAM" id="Phobius"/>
    </source>
</evidence>
<dbReference type="OrthoDB" id="8954335at2759"/>
<reference evidence="6" key="1">
    <citation type="journal article" date="2015" name="PLoS Genet.">
        <title>The dynamic genome and transcriptome of the human fungal pathogen Blastomyces and close relative Emmonsia.</title>
        <authorList>
            <person name="Munoz J.F."/>
            <person name="Gauthier G.M."/>
            <person name="Desjardins C.A."/>
            <person name="Gallo J.E."/>
            <person name="Holder J."/>
            <person name="Sullivan T.D."/>
            <person name="Marty A.J."/>
            <person name="Carmen J.C."/>
            <person name="Chen Z."/>
            <person name="Ding L."/>
            <person name="Gujja S."/>
            <person name="Magrini V."/>
            <person name="Misas E."/>
            <person name="Mitreva M."/>
            <person name="Priest M."/>
            <person name="Saif S."/>
            <person name="Whiston E.A."/>
            <person name="Young S."/>
            <person name="Zeng Q."/>
            <person name="Goldman W.E."/>
            <person name="Mardis E.R."/>
            <person name="Taylor J.W."/>
            <person name="McEwen J.G."/>
            <person name="Clay O.K."/>
            <person name="Klein B.S."/>
            <person name="Cuomo C.A."/>
        </authorList>
    </citation>
    <scope>NUCLEOTIDE SEQUENCE [LARGE SCALE GENOMIC DNA]</scope>
    <source>
        <strain evidence="6">UAMH 139</strain>
    </source>
</reference>
<gene>
    <name evidence="5" type="ORF">EMPG_14385</name>
</gene>
<comment type="caution">
    <text evidence="5">The sequence shown here is derived from an EMBL/GenBank/DDBJ whole genome shotgun (WGS) entry which is preliminary data.</text>
</comment>
<dbReference type="InterPro" id="IPR027417">
    <property type="entry name" value="P-loop_NTPase"/>
</dbReference>
<dbReference type="InterPro" id="IPR006073">
    <property type="entry name" value="GTP-bd"/>
</dbReference>
<proteinExistence type="predicted"/>
<dbReference type="Proteomes" id="UP000053573">
    <property type="component" value="Unassembled WGS sequence"/>
</dbReference>
<dbReference type="AlphaFoldDB" id="A0A0H1BFE1"/>
<keyword evidence="3" id="KW-0812">Transmembrane</keyword>
<dbReference type="STRING" id="2060906.A0A0H1BFE1"/>
<evidence type="ECO:0000313" key="5">
    <source>
        <dbReference type="EMBL" id="KLJ10214.1"/>
    </source>
</evidence>
<dbReference type="CDD" id="cd00882">
    <property type="entry name" value="Ras_like_GTPase"/>
    <property type="match status" value="1"/>
</dbReference>
<keyword evidence="3" id="KW-0472">Membrane</keyword>
<feature type="coiled-coil region" evidence="1">
    <location>
        <begin position="320"/>
        <end position="347"/>
    </location>
</feature>
<dbReference type="GO" id="GO:0005525">
    <property type="term" value="F:GTP binding"/>
    <property type="evidence" value="ECO:0007669"/>
    <property type="project" value="InterPro"/>
</dbReference>
<sequence length="425" mass="47351">MSMLNSNEPPPPPYSFVGSSRLSSPAPSVRRSPPPYHHLPSSRQGGLSQAQQPQSFPNSAPLGVVENGKPSGRPQEIPYHSRNTGQNENTYCAPRQRQEVRLRQGDLVILIMGLTGSGKSTFISLLTDGQSVPIGHSLKGCTNNIEIYPYQINQKTRVILVDTPGFNKASRSDITTLSSIANFLCLLYSNNIKLAGIIYLHDITARRMDGPALRNLHMLKKLCGPGGLSHAIMTTNMWGNLHTFDEGASREKQLRDRYWSSILSHGGTMMRHDGSKRSAQEIIKACLLRSQKPIQPLDIQREMVIHGQQLGDTAVGRDLYAENREERQRYAGELAALREDLDEALRRKDYEYGRVLGETKAQLHRKLRLVEESGRVLRGNFQRLADEVRAREDGERRGKKKYFGRTALGIGVGTILGLTTGVFIC</sequence>
<dbReference type="EMBL" id="LDEV01002122">
    <property type="protein sequence ID" value="KLJ10214.1"/>
    <property type="molecule type" value="Genomic_DNA"/>
</dbReference>
<keyword evidence="3" id="KW-1133">Transmembrane helix</keyword>
<dbReference type="Gene3D" id="3.40.50.300">
    <property type="entry name" value="P-loop containing nucleotide triphosphate hydrolases"/>
    <property type="match status" value="1"/>
</dbReference>
<feature type="transmembrane region" description="Helical" evidence="3">
    <location>
        <begin position="406"/>
        <end position="424"/>
    </location>
</feature>
<feature type="region of interest" description="Disordered" evidence="2">
    <location>
        <begin position="1"/>
        <end position="89"/>
    </location>
</feature>
<accession>A0A0H1BFE1</accession>
<name>A0A0H1BFE1_9EURO</name>
<dbReference type="Pfam" id="PF01926">
    <property type="entry name" value="MMR_HSR1"/>
    <property type="match status" value="1"/>
</dbReference>
<evidence type="ECO:0000259" key="4">
    <source>
        <dbReference type="Pfam" id="PF01926"/>
    </source>
</evidence>
<keyword evidence="1" id="KW-0175">Coiled coil</keyword>
<feature type="domain" description="G" evidence="4">
    <location>
        <begin position="109"/>
        <end position="171"/>
    </location>
</feature>
<evidence type="ECO:0000256" key="1">
    <source>
        <dbReference type="SAM" id="Coils"/>
    </source>
</evidence>
<protein>
    <recommendedName>
        <fullName evidence="4">G domain-containing protein</fullName>
    </recommendedName>
</protein>
<evidence type="ECO:0000313" key="6">
    <source>
        <dbReference type="Proteomes" id="UP000053573"/>
    </source>
</evidence>
<feature type="compositionally biased region" description="Polar residues" evidence="2">
    <location>
        <begin position="41"/>
        <end position="58"/>
    </location>
</feature>
<organism evidence="5 6">
    <name type="scientific">Blastomyces silverae</name>
    <dbReference type="NCBI Taxonomy" id="2060906"/>
    <lineage>
        <taxon>Eukaryota</taxon>
        <taxon>Fungi</taxon>
        <taxon>Dikarya</taxon>
        <taxon>Ascomycota</taxon>
        <taxon>Pezizomycotina</taxon>
        <taxon>Eurotiomycetes</taxon>
        <taxon>Eurotiomycetidae</taxon>
        <taxon>Onygenales</taxon>
        <taxon>Ajellomycetaceae</taxon>
        <taxon>Blastomyces</taxon>
    </lineage>
</organism>
<evidence type="ECO:0000256" key="2">
    <source>
        <dbReference type="SAM" id="MobiDB-lite"/>
    </source>
</evidence>
<dbReference type="SUPFAM" id="SSF52540">
    <property type="entry name" value="P-loop containing nucleoside triphosphate hydrolases"/>
    <property type="match status" value="1"/>
</dbReference>